<feature type="domain" description="HEPN" evidence="1">
    <location>
        <begin position="174"/>
        <end position="294"/>
    </location>
</feature>
<name>A0A3B9H2S4_9PROT</name>
<evidence type="ECO:0000259" key="1">
    <source>
        <dbReference type="PROSITE" id="PS50910"/>
    </source>
</evidence>
<dbReference type="PROSITE" id="PS50910">
    <property type="entry name" value="HEPN"/>
    <property type="match status" value="1"/>
</dbReference>
<dbReference type="SUPFAM" id="SSF81593">
    <property type="entry name" value="Nucleotidyltransferase substrate binding subunit/domain"/>
    <property type="match status" value="1"/>
</dbReference>
<comment type="caution">
    <text evidence="2">The sequence shown here is derived from an EMBL/GenBank/DDBJ whole genome shotgun (WGS) entry which is preliminary data.</text>
</comment>
<sequence length="319" mass="36518">MPHALNDLPPQKQAELVRIREIVQEELQAKITSCRKARTKRFRILELIHYPPPCQSRPNPQGKADALLLIIVSHRALADMSAFWEEVEDRLCQDQAIRQNVLCFAHTRLEVIQQLDRPMSLFATIIEDGSRVRGTAREINLPSTFPSTNPERTSNFNTAVDEMSRHYAKWTKLARLYLSAGPESSAVDDPVARNFTTFQLHQAAESAYRMVLHAVAGYTPTTHHLRRMRHLAKAIDIRLEEAWHPQGSDDQRYFDLLCRAYIEARYSLTYRTSEVALRWQADRVAKLIEIADALCLERLSTLGTNDPVPEICQPPQTLV</sequence>
<organism evidence="2 3">
    <name type="scientific">Hyphomonas adhaerens</name>
    <dbReference type="NCBI Taxonomy" id="81029"/>
    <lineage>
        <taxon>Bacteria</taxon>
        <taxon>Pseudomonadati</taxon>
        <taxon>Pseudomonadota</taxon>
        <taxon>Alphaproteobacteria</taxon>
        <taxon>Hyphomonadales</taxon>
        <taxon>Hyphomonadaceae</taxon>
        <taxon>Hyphomonas</taxon>
    </lineage>
</organism>
<protein>
    <recommendedName>
        <fullName evidence="1">HEPN domain-containing protein</fullName>
    </recommendedName>
</protein>
<evidence type="ECO:0000313" key="2">
    <source>
        <dbReference type="EMBL" id="HAE29002.1"/>
    </source>
</evidence>
<dbReference type="AlphaFoldDB" id="A0A3B9H2S4"/>
<dbReference type="Pfam" id="PF05168">
    <property type="entry name" value="HEPN"/>
    <property type="match status" value="1"/>
</dbReference>
<dbReference type="Gene3D" id="1.20.120.330">
    <property type="entry name" value="Nucleotidyltransferases domain 2"/>
    <property type="match status" value="1"/>
</dbReference>
<gene>
    <name evidence="2" type="ORF">DCG58_17725</name>
</gene>
<proteinExistence type="predicted"/>
<dbReference type="Proteomes" id="UP000259610">
    <property type="component" value="Unassembled WGS sequence"/>
</dbReference>
<dbReference type="SMART" id="SM00748">
    <property type="entry name" value="HEPN"/>
    <property type="match status" value="1"/>
</dbReference>
<dbReference type="InterPro" id="IPR007842">
    <property type="entry name" value="HEPN_dom"/>
</dbReference>
<accession>A0A3B9H2S4</accession>
<dbReference type="EMBL" id="DMAN01000399">
    <property type="protein sequence ID" value="HAE29002.1"/>
    <property type="molecule type" value="Genomic_DNA"/>
</dbReference>
<evidence type="ECO:0000313" key="3">
    <source>
        <dbReference type="Proteomes" id="UP000259610"/>
    </source>
</evidence>
<reference evidence="2 3" key="1">
    <citation type="journal article" date="2018" name="Nat. Biotechnol.">
        <title>A standardized bacterial taxonomy based on genome phylogeny substantially revises the tree of life.</title>
        <authorList>
            <person name="Parks D.H."/>
            <person name="Chuvochina M."/>
            <person name="Waite D.W."/>
            <person name="Rinke C."/>
            <person name="Skarshewski A."/>
            <person name="Chaumeil P.A."/>
            <person name="Hugenholtz P."/>
        </authorList>
    </citation>
    <scope>NUCLEOTIDE SEQUENCE [LARGE SCALE GENOMIC DNA]</scope>
    <source>
        <strain evidence="2">UBA8733</strain>
    </source>
</reference>